<evidence type="ECO:0000313" key="2">
    <source>
        <dbReference type="Proteomes" id="UP001596053"/>
    </source>
</evidence>
<gene>
    <name evidence="1" type="ORF">ACFPOB_27120</name>
</gene>
<comment type="caution">
    <text evidence="1">The sequence shown here is derived from an EMBL/GenBank/DDBJ whole genome shotgun (WGS) entry which is preliminary data.</text>
</comment>
<accession>A0ABW0J022</accession>
<reference evidence="2" key="1">
    <citation type="journal article" date="2019" name="Int. J. Syst. Evol. Microbiol.">
        <title>The Global Catalogue of Microorganisms (GCM) 10K type strain sequencing project: providing services to taxonomists for standard genome sequencing and annotation.</title>
        <authorList>
            <consortium name="The Broad Institute Genomics Platform"/>
            <consortium name="The Broad Institute Genome Sequencing Center for Infectious Disease"/>
            <person name="Wu L."/>
            <person name="Ma J."/>
        </authorList>
    </citation>
    <scope>NUCLEOTIDE SEQUENCE [LARGE SCALE GENOMIC DNA]</scope>
    <source>
        <strain evidence="2">NCAIM B.01391</strain>
    </source>
</reference>
<keyword evidence="2" id="KW-1185">Reference proteome</keyword>
<dbReference type="EMBL" id="JBHSLW010000067">
    <property type="protein sequence ID" value="MFC5423221.1"/>
    <property type="molecule type" value="Genomic_DNA"/>
</dbReference>
<protein>
    <submittedName>
        <fullName evidence="1">Uncharacterized protein</fullName>
    </submittedName>
</protein>
<sequence>MTRFKPRPPKWPWRDFLTAAEANTIARADAAKAEWKRLNAERASITNRAIQRAKAAGARKVEPSLG</sequence>
<dbReference type="RefSeq" id="WP_377801385.1">
    <property type="nucleotide sequence ID" value="NZ_JBHSLW010000067.1"/>
</dbReference>
<dbReference type="Proteomes" id="UP001596053">
    <property type="component" value="Unassembled WGS sequence"/>
</dbReference>
<proteinExistence type="predicted"/>
<evidence type="ECO:0000313" key="1">
    <source>
        <dbReference type="EMBL" id="MFC5423221.1"/>
    </source>
</evidence>
<name>A0ABW0J022_9HYPH</name>
<organism evidence="1 2">
    <name type="scientific">Bosea eneae</name>
    <dbReference type="NCBI Taxonomy" id="151454"/>
    <lineage>
        <taxon>Bacteria</taxon>
        <taxon>Pseudomonadati</taxon>
        <taxon>Pseudomonadota</taxon>
        <taxon>Alphaproteobacteria</taxon>
        <taxon>Hyphomicrobiales</taxon>
        <taxon>Boseaceae</taxon>
        <taxon>Bosea</taxon>
    </lineage>
</organism>